<sequence>MLSARRSTIWHPLQIMTSSSDTPPNYDQDRFRVVNDWETAHNAALELFSLQAELIDKEVKLAKAQRILSKLKEQSAAEFSRIHSKKGSLSKIFSFGRSKEQTETENDAQASFEKSHSEERQQAEVVEELQSKVKSLTSMRATTIEQAAASDSLWSRMLPTGHIPTAEEMDSEEALQKADSDVEEAHKQVETLSRARLSIQHAHKYFSDALKVSDDLNPASKGGALSEGMGGDLVNMSKQNDYKAAIRQAEKAQTCLDECIRCLETYWYTVPSDYAADFDALKTSGITQMKRIYDLMYDGSGAESNVRGSVRTMLERQENAYKHLTRAAVWTQERVPECEIAENQAKLRREEARGRLAAFWKKA</sequence>
<name>A0A0H2S7C2_9AGAM</name>
<dbReference type="EMBL" id="KQ085883">
    <property type="protein sequence ID" value="KLO20122.1"/>
    <property type="molecule type" value="Genomic_DNA"/>
</dbReference>
<keyword evidence="3" id="KW-1185">Reference proteome</keyword>
<dbReference type="Proteomes" id="UP000053477">
    <property type="component" value="Unassembled WGS sequence"/>
</dbReference>
<feature type="region of interest" description="Disordered" evidence="1">
    <location>
        <begin position="97"/>
        <end position="121"/>
    </location>
</feature>
<evidence type="ECO:0000256" key="1">
    <source>
        <dbReference type="SAM" id="MobiDB-lite"/>
    </source>
</evidence>
<dbReference type="OrthoDB" id="3242001at2759"/>
<reference evidence="2 3" key="1">
    <citation type="submission" date="2015-04" db="EMBL/GenBank/DDBJ databases">
        <title>Complete genome sequence of Schizopora paradoxa KUC8140, a cosmopolitan wood degrader in East Asia.</title>
        <authorList>
            <consortium name="DOE Joint Genome Institute"/>
            <person name="Min B."/>
            <person name="Park H."/>
            <person name="Jang Y."/>
            <person name="Kim J.-J."/>
            <person name="Kim K.H."/>
            <person name="Pangilinan J."/>
            <person name="Lipzen A."/>
            <person name="Riley R."/>
            <person name="Grigoriev I.V."/>
            <person name="Spatafora J.W."/>
            <person name="Choi I.-G."/>
        </authorList>
    </citation>
    <scope>NUCLEOTIDE SEQUENCE [LARGE SCALE GENOMIC DNA]</scope>
    <source>
        <strain evidence="2 3">KUC8140</strain>
    </source>
</reference>
<accession>A0A0H2S7C2</accession>
<evidence type="ECO:0000313" key="2">
    <source>
        <dbReference type="EMBL" id="KLO20122.1"/>
    </source>
</evidence>
<organism evidence="2 3">
    <name type="scientific">Schizopora paradoxa</name>
    <dbReference type="NCBI Taxonomy" id="27342"/>
    <lineage>
        <taxon>Eukaryota</taxon>
        <taxon>Fungi</taxon>
        <taxon>Dikarya</taxon>
        <taxon>Basidiomycota</taxon>
        <taxon>Agaricomycotina</taxon>
        <taxon>Agaricomycetes</taxon>
        <taxon>Hymenochaetales</taxon>
        <taxon>Schizoporaceae</taxon>
        <taxon>Schizopora</taxon>
    </lineage>
</organism>
<protein>
    <submittedName>
        <fullName evidence="2">Uncharacterized protein</fullName>
    </submittedName>
</protein>
<dbReference type="AlphaFoldDB" id="A0A0H2S7C2"/>
<gene>
    <name evidence="2" type="ORF">SCHPADRAFT_923949</name>
</gene>
<evidence type="ECO:0000313" key="3">
    <source>
        <dbReference type="Proteomes" id="UP000053477"/>
    </source>
</evidence>
<proteinExistence type="predicted"/>
<dbReference type="InParanoid" id="A0A0H2S7C2"/>